<protein>
    <submittedName>
        <fullName evidence="2">Uncharacterized protein</fullName>
    </submittedName>
</protein>
<dbReference type="GO" id="GO:0004252">
    <property type="term" value="F:serine-type endopeptidase activity"/>
    <property type="evidence" value="ECO:0007669"/>
    <property type="project" value="InterPro"/>
</dbReference>
<evidence type="ECO:0000313" key="2">
    <source>
        <dbReference type="EMBL" id="VVM05675.1"/>
    </source>
</evidence>
<dbReference type="EMBL" id="CABFVA020000026">
    <property type="protein sequence ID" value="VVM05675.1"/>
    <property type="molecule type" value="Genomic_DNA"/>
</dbReference>
<dbReference type="PROSITE" id="PS50005">
    <property type="entry name" value="TPR"/>
    <property type="match status" value="1"/>
</dbReference>
<dbReference type="Pfam" id="PF14559">
    <property type="entry name" value="TPR_19"/>
    <property type="match status" value="1"/>
</dbReference>
<dbReference type="PRINTS" id="PR00834">
    <property type="entry name" value="PROTEASES2C"/>
</dbReference>
<dbReference type="SUPFAM" id="SSF48452">
    <property type="entry name" value="TPR-like"/>
    <property type="match status" value="1"/>
</dbReference>
<gene>
    <name evidence="2" type="ORF">MAMT_00719</name>
</gene>
<name>A0A5E6MI07_9BACT</name>
<feature type="repeat" description="TPR" evidence="1">
    <location>
        <begin position="344"/>
        <end position="377"/>
    </location>
</feature>
<dbReference type="Gene3D" id="1.25.40.10">
    <property type="entry name" value="Tetratricopeptide repeat domain"/>
    <property type="match status" value="1"/>
</dbReference>
<dbReference type="OrthoDB" id="184639at2"/>
<accession>A0A5E6MI07</accession>
<proteinExistence type="predicted"/>
<dbReference type="RefSeq" id="WP_142659638.1">
    <property type="nucleotide sequence ID" value="NZ_CABFVA020000026.1"/>
</dbReference>
<dbReference type="GO" id="GO:0006508">
    <property type="term" value="P:proteolysis"/>
    <property type="evidence" value="ECO:0007669"/>
    <property type="project" value="InterPro"/>
</dbReference>
<dbReference type="InterPro" id="IPR019734">
    <property type="entry name" value="TPR_rpt"/>
</dbReference>
<organism evidence="2 3">
    <name type="scientific">Methylacidimicrobium tartarophylax</name>
    <dbReference type="NCBI Taxonomy" id="1041768"/>
    <lineage>
        <taxon>Bacteria</taxon>
        <taxon>Pseudomonadati</taxon>
        <taxon>Verrucomicrobiota</taxon>
        <taxon>Methylacidimicrobium</taxon>
    </lineage>
</organism>
<dbReference type="Pfam" id="PF13365">
    <property type="entry name" value="Trypsin_2"/>
    <property type="match status" value="1"/>
</dbReference>
<dbReference type="Gene3D" id="2.40.10.10">
    <property type="entry name" value="Trypsin-like serine proteases"/>
    <property type="match status" value="2"/>
</dbReference>
<keyword evidence="3" id="KW-1185">Reference proteome</keyword>
<evidence type="ECO:0000313" key="3">
    <source>
        <dbReference type="Proteomes" id="UP000334923"/>
    </source>
</evidence>
<dbReference type="PANTHER" id="PTHR43019:SF23">
    <property type="entry name" value="PROTEASE DO-LIKE 5, CHLOROPLASTIC"/>
    <property type="match status" value="1"/>
</dbReference>
<dbReference type="InterPro" id="IPR001940">
    <property type="entry name" value="Peptidase_S1C"/>
</dbReference>
<dbReference type="Proteomes" id="UP000334923">
    <property type="component" value="Unassembled WGS sequence"/>
</dbReference>
<dbReference type="SUPFAM" id="SSF50494">
    <property type="entry name" value="Trypsin-like serine proteases"/>
    <property type="match status" value="1"/>
</dbReference>
<evidence type="ECO:0000256" key="1">
    <source>
        <dbReference type="PROSITE-ProRule" id="PRU00339"/>
    </source>
</evidence>
<dbReference type="AlphaFoldDB" id="A0A5E6MI07"/>
<dbReference type="InterPro" id="IPR011990">
    <property type="entry name" value="TPR-like_helical_dom_sf"/>
</dbReference>
<dbReference type="PANTHER" id="PTHR43019">
    <property type="entry name" value="SERINE ENDOPROTEASE DEGS"/>
    <property type="match status" value="1"/>
</dbReference>
<sequence length="447" mass="48617">MLRSRLFSLVEGAMRGYTETMVGRDRESQGKACAKPLVRNGAFSLLLGRAHNGLPTDSMVPTRDRGKQNDAARNVWRSSKAAQAVAAFLLVSLPITGLAESIRLDRADPPNEAIVRVVAYQQGHDRGIVRMTGTGFFVNPHGQLITNRHLLSRAVFCSVLVHGVEPFRVDRILAEAGDLLLVQIALPPGVKVGSLQLRKSRPVPGEPIRIQGYPLGIGPTTATGKVIGFRQHPYHGSLSFVVDVPTFAGNSGGPVLDEKGEVIGVSTFRSLEGPSRLGGALCPYILMEESRVVDLAFEDWSRRTRGGRGAVGFAAKGWRALQRRETRSARVYFASALRNQSKAPLVYQGLAEALLESGKAEEAASALSTAIEERPKDFLAHLRLASVYQQLGKPELAASQEAIGQRIEWAIYSRIETEVAAREETGLPGLWQKARFIFQGPAESHTD</sequence>
<reference evidence="2 3" key="1">
    <citation type="submission" date="2019-09" db="EMBL/GenBank/DDBJ databases">
        <authorList>
            <person name="Cremers G."/>
        </authorList>
    </citation>
    <scope>NUCLEOTIDE SEQUENCE [LARGE SCALE GENOMIC DNA]</scope>
    <source>
        <strain evidence="2">4A</strain>
    </source>
</reference>
<dbReference type="InterPro" id="IPR043504">
    <property type="entry name" value="Peptidase_S1_PA_chymotrypsin"/>
</dbReference>
<dbReference type="InterPro" id="IPR009003">
    <property type="entry name" value="Peptidase_S1_PA"/>
</dbReference>
<keyword evidence="1" id="KW-0802">TPR repeat</keyword>